<dbReference type="InParanoid" id="A0A0C3PU68"/>
<accession>A0A0C3PU68</accession>
<feature type="transmembrane region" description="Helical" evidence="1">
    <location>
        <begin position="27"/>
        <end position="45"/>
    </location>
</feature>
<evidence type="ECO:0000313" key="2">
    <source>
        <dbReference type="EMBL" id="KIO12786.1"/>
    </source>
</evidence>
<dbReference type="Proteomes" id="UP000054217">
    <property type="component" value="Unassembled WGS sequence"/>
</dbReference>
<evidence type="ECO:0000256" key="1">
    <source>
        <dbReference type="SAM" id="Phobius"/>
    </source>
</evidence>
<reference evidence="2 3" key="1">
    <citation type="submission" date="2014-04" db="EMBL/GenBank/DDBJ databases">
        <authorList>
            <consortium name="DOE Joint Genome Institute"/>
            <person name="Kuo A."/>
            <person name="Kohler A."/>
            <person name="Costa M.D."/>
            <person name="Nagy L.G."/>
            <person name="Floudas D."/>
            <person name="Copeland A."/>
            <person name="Barry K.W."/>
            <person name="Cichocki N."/>
            <person name="Veneault-Fourrey C."/>
            <person name="LaButti K."/>
            <person name="Lindquist E.A."/>
            <person name="Lipzen A."/>
            <person name="Lundell T."/>
            <person name="Morin E."/>
            <person name="Murat C."/>
            <person name="Sun H."/>
            <person name="Tunlid A."/>
            <person name="Henrissat B."/>
            <person name="Grigoriev I.V."/>
            <person name="Hibbett D.S."/>
            <person name="Martin F."/>
            <person name="Nordberg H.P."/>
            <person name="Cantor M.N."/>
            <person name="Hua S.X."/>
        </authorList>
    </citation>
    <scope>NUCLEOTIDE SEQUENCE [LARGE SCALE GENOMIC DNA]</scope>
    <source>
        <strain evidence="2 3">Marx 270</strain>
    </source>
</reference>
<dbReference type="EMBL" id="KN831947">
    <property type="protein sequence ID" value="KIO12786.1"/>
    <property type="molecule type" value="Genomic_DNA"/>
</dbReference>
<gene>
    <name evidence="2" type="ORF">M404DRAFT_124394</name>
</gene>
<organism evidence="2 3">
    <name type="scientific">Pisolithus tinctorius Marx 270</name>
    <dbReference type="NCBI Taxonomy" id="870435"/>
    <lineage>
        <taxon>Eukaryota</taxon>
        <taxon>Fungi</taxon>
        <taxon>Dikarya</taxon>
        <taxon>Basidiomycota</taxon>
        <taxon>Agaricomycotina</taxon>
        <taxon>Agaricomycetes</taxon>
        <taxon>Agaricomycetidae</taxon>
        <taxon>Boletales</taxon>
        <taxon>Sclerodermatineae</taxon>
        <taxon>Pisolithaceae</taxon>
        <taxon>Pisolithus</taxon>
    </lineage>
</organism>
<keyword evidence="1" id="KW-0472">Membrane</keyword>
<protein>
    <recommendedName>
        <fullName evidence="4">HIG1 domain-containing protein</fullName>
    </recommendedName>
</protein>
<dbReference type="AlphaFoldDB" id="A0A0C3PU68"/>
<reference evidence="3" key="2">
    <citation type="submission" date="2015-01" db="EMBL/GenBank/DDBJ databases">
        <title>Evolutionary Origins and Diversification of the Mycorrhizal Mutualists.</title>
        <authorList>
            <consortium name="DOE Joint Genome Institute"/>
            <consortium name="Mycorrhizal Genomics Consortium"/>
            <person name="Kohler A."/>
            <person name="Kuo A."/>
            <person name="Nagy L.G."/>
            <person name="Floudas D."/>
            <person name="Copeland A."/>
            <person name="Barry K.W."/>
            <person name="Cichocki N."/>
            <person name="Veneault-Fourrey C."/>
            <person name="LaButti K."/>
            <person name="Lindquist E.A."/>
            <person name="Lipzen A."/>
            <person name="Lundell T."/>
            <person name="Morin E."/>
            <person name="Murat C."/>
            <person name="Riley R."/>
            <person name="Ohm R."/>
            <person name="Sun H."/>
            <person name="Tunlid A."/>
            <person name="Henrissat B."/>
            <person name="Grigoriev I.V."/>
            <person name="Hibbett D.S."/>
            <person name="Martin F."/>
        </authorList>
    </citation>
    <scope>NUCLEOTIDE SEQUENCE [LARGE SCALE GENOMIC DNA]</scope>
    <source>
        <strain evidence="3">Marx 270</strain>
    </source>
</reference>
<proteinExistence type="predicted"/>
<evidence type="ECO:0008006" key="4">
    <source>
        <dbReference type="Google" id="ProtNLM"/>
    </source>
</evidence>
<keyword evidence="1" id="KW-0812">Transmembrane</keyword>
<evidence type="ECO:0000313" key="3">
    <source>
        <dbReference type="Proteomes" id="UP000054217"/>
    </source>
</evidence>
<name>A0A0C3PU68_PISTI</name>
<keyword evidence="1" id="KW-1133">Transmembrane helix</keyword>
<dbReference type="OrthoDB" id="3356019at2759"/>
<keyword evidence="3" id="KW-1185">Reference proteome</keyword>
<sequence>MSASARRLGEETDRAYAIQVAAGTKSAAVYGVLGWGAVTIAHYTWPFFRHQTLAFKSFLVSTSMVFGLAIGADSALLSHEAERRRSENAIRRQAALELSRRGMVPTETAIAKWRADKAQHSSANRDEMG</sequence>
<feature type="transmembrane region" description="Helical" evidence="1">
    <location>
        <begin position="57"/>
        <end position="77"/>
    </location>
</feature>
<dbReference type="HOGENOM" id="CLU_101084_1_0_1"/>